<dbReference type="SMART" id="SM00320">
    <property type="entry name" value="WD40"/>
    <property type="match status" value="7"/>
</dbReference>
<dbReference type="InterPro" id="IPR019775">
    <property type="entry name" value="WD40_repeat_CS"/>
</dbReference>
<feature type="repeat" description="WD" evidence="4">
    <location>
        <begin position="185"/>
        <end position="226"/>
    </location>
</feature>
<evidence type="ECO:0000313" key="7">
    <source>
        <dbReference type="Proteomes" id="UP001438707"/>
    </source>
</evidence>
<evidence type="ECO:0000256" key="1">
    <source>
        <dbReference type="ARBA" id="ARBA00022574"/>
    </source>
</evidence>
<dbReference type="PROSITE" id="PS00678">
    <property type="entry name" value="WD_REPEATS_1"/>
    <property type="match status" value="2"/>
</dbReference>
<dbReference type="Gene3D" id="2.130.10.10">
    <property type="entry name" value="YVTN repeat-like/Quinoprotein amine dehydrogenase"/>
    <property type="match status" value="1"/>
</dbReference>
<dbReference type="Proteomes" id="UP001438707">
    <property type="component" value="Unassembled WGS sequence"/>
</dbReference>
<feature type="repeat" description="WD" evidence="4">
    <location>
        <begin position="451"/>
        <end position="485"/>
    </location>
</feature>
<accession>A0AAW1QN43</accession>
<dbReference type="PANTHER" id="PTHR19923">
    <property type="entry name" value="WD40 REPEAT PROTEINPRL1/PRL2-RELATED"/>
    <property type="match status" value="1"/>
</dbReference>
<gene>
    <name evidence="6" type="ORF">WJX74_002955</name>
</gene>
<name>A0AAW1QN43_9CHLO</name>
<comment type="similarity">
    <text evidence="3">Belongs to the WD repeat PRL1/PRL2 family.</text>
</comment>
<evidence type="ECO:0000256" key="4">
    <source>
        <dbReference type="PROSITE-ProRule" id="PRU00221"/>
    </source>
</evidence>
<comment type="caution">
    <text evidence="6">The sequence shown here is derived from an EMBL/GenBank/DDBJ whole genome shotgun (WGS) entry which is preliminary data.</text>
</comment>
<dbReference type="GO" id="GO:0000398">
    <property type="term" value="P:mRNA splicing, via spliceosome"/>
    <property type="evidence" value="ECO:0007669"/>
    <property type="project" value="InterPro"/>
</dbReference>
<feature type="repeat" description="WD" evidence="4">
    <location>
        <begin position="269"/>
        <end position="310"/>
    </location>
</feature>
<evidence type="ECO:0000313" key="6">
    <source>
        <dbReference type="EMBL" id="KAK9822901.1"/>
    </source>
</evidence>
<dbReference type="GO" id="GO:0000974">
    <property type="term" value="C:Prp19 complex"/>
    <property type="evidence" value="ECO:0007669"/>
    <property type="project" value="TreeGrafter"/>
</dbReference>
<feature type="repeat" description="WD" evidence="4">
    <location>
        <begin position="311"/>
        <end position="352"/>
    </location>
</feature>
<keyword evidence="1 4" id="KW-0853">WD repeat</keyword>
<dbReference type="EMBL" id="JALJOS010000029">
    <property type="protein sequence ID" value="KAK9822901.1"/>
    <property type="molecule type" value="Genomic_DNA"/>
</dbReference>
<protein>
    <recommendedName>
        <fullName evidence="8">Pleiotropic regulator 1</fullName>
    </recommendedName>
</protein>
<keyword evidence="2" id="KW-0677">Repeat</keyword>
<dbReference type="FunFam" id="2.130.10.10:FF:000012">
    <property type="entry name" value="Putative pleiotropic regulator 1"/>
    <property type="match status" value="1"/>
</dbReference>
<dbReference type="Pfam" id="PF00400">
    <property type="entry name" value="WD40"/>
    <property type="match status" value="6"/>
</dbReference>
<feature type="repeat" description="WD" evidence="4">
    <location>
        <begin position="227"/>
        <end position="268"/>
    </location>
</feature>
<evidence type="ECO:0000256" key="3">
    <source>
        <dbReference type="ARBA" id="ARBA00025726"/>
    </source>
</evidence>
<dbReference type="PRINTS" id="PR00320">
    <property type="entry name" value="GPROTEINBRPT"/>
</dbReference>
<dbReference type="AlphaFoldDB" id="A0AAW1QN43"/>
<dbReference type="InterPro" id="IPR036322">
    <property type="entry name" value="WD40_repeat_dom_sf"/>
</dbReference>
<evidence type="ECO:0000256" key="5">
    <source>
        <dbReference type="SAM" id="MobiDB-lite"/>
    </source>
</evidence>
<dbReference type="InterPro" id="IPR015943">
    <property type="entry name" value="WD40/YVTN_repeat-like_dom_sf"/>
</dbReference>
<sequence>MAAVDAIISEPAVEKRSLKALTLQSLKRTYDMFAGNYSVKAPADERSQRAKIACKIRDEYAAVQTLPAAQPGRAAKAPSAFAPSHAGNGAAALDGAPGAAPPVAESRSTTAKLIESMPEPADRQQKQAQEMALVVQQKKVQTALVLPSVPGAGRKKEFSAEIAKRLPSQWPRPKWRAPWKNYRVISGHLGWVRSVAFDPSNEWFCTGSADRTIKIWNSASGQLRLTLTGHIEQVTGLAVSPRHPYMFSCGLDKMVKCWDLETNKVIRHYHGHLSGVYSLALHPTIDVMMTGGRDSVCRVWDMRTKLQVHCLTGHQETVCSILTSRTDPQVITGSHDHTIRTWDLRTGRTQGHLTHHKKSVRGLAMHPGEYAFASAGADNIKKWRLPKGELTMTAIQNQRTIVNSLAVNEDGLMASGGDNGSLWFWDWPSANCFQRSEAIVQPGSLESEAGIYAMSFDQSGSRLVTCEADKSIKMWKEDENATQAEYPLNFRPPDGRNARRY</sequence>
<feature type="compositionally biased region" description="Low complexity" evidence="5">
    <location>
        <begin position="86"/>
        <end position="104"/>
    </location>
</feature>
<dbReference type="PANTHER" id="PTHR19923:SF0">
    <property type="entry name" value="PLEIOTROPIC REGULATOR 1"/>
    <property type="match status" value="1"/>
</dbReference>
<dbReference type="InterPro" id="IPR045241">
    <property type="entry name" value="Prp46/PLRG1-like"/>
</dbReference>
<dbReference type="SUPFAM" id="SSF50978">
    <property type="entry name" value="WD40 repeat-like"/>
    <property type="match status" value="1"/>
</dbReference>
<dbReference type="GO" id="GO:0071013">
    <property type="term" value="C:catalytic step 2 spliceosome"/>
    <property type="evidence" value="ECO:0007669"/>
    <property type="project" value="TreeGrafter"/>
</dbReference>
<evidence type="ECO:0008006" key="8">
    <source>
        <dbReference type="Google" id="ProtNLM"/>
    </source>
</evidence>
<dbReference type="PROSITE" id="PS50294">
    <property type="entry name" value="WD_REPEATS_REGION"/>
    <property type="match status" value="4"/>
</dbReference>
<dbReference type="PROSITE" id="PS50082">
    <property type="entry name" value="WD_REPEATS_2"/>
    <property type="match status" value="5"/>
</dbReference>
<dbReference type="CDD" id="cd00200">
    <property type="entry name" value="WD40"/>
    <property type="match status" value="1"/>
</dbReference>
<organism evidence="6 7">
    <name type="scientific">Apatococcus lobatus</name>
    <dbReference type="NCBI Taxonomy" id="904363"/>
    <lineage>
        <taxon>Eukaryota</taxon>
        <taxon>Viridiplantae</taxon>
        <taxon>Chlorophyta</taxon>
        <taxon>core chlorophytes</taxon>
        <taxon>Trebouxiophyceae</taxon>
        <taxon>Chlorellales</taxon>
        <taxon>Chlorellaceae</taxon>
        <taxon>Apatococcus</taxon>
    </lineage>
</organism>
<dbReference type="InterPro" id="IPR001680">
    <property type="entry name" value="WD40_rpt"/>
</dbReference>
<dbReference type="GO" id="GO:0071011">
    <property type="term" value="C:precatalytic spliceosome"/>
    <property type="evidence" value="ECO:0007669"/>
    <property type="project" value="TreeGrafter"/>
</dbReference>
<proteinExistence type="inferred from homology"/>
<keyword evidence="7" id="KW-1185">Reference proteome</keyword>
<evidence type="ECO:0000256" key="2">
    <source>
        <dbReference type="ARBA" id="ARBA00022737"/>
    </source>
</evidence>
<dbReference type="InterPro" id="IPR020472">
    <property type="entry name" value="WD40_PAC1"/>
</dbReference>
<reference evidence="6 7" key="1">
    <citation type="journal article" date="2024" name="Nat. Commun.">
        <title>Phylogenomics reveals the evolutionary origins of lichenization in chlorophyte algae.</title>
        <authorList>
            <person name="Puginier C."/>
            <person name="Libourel C."/>
            <person name="Otte J."/>
            <person name="Skaloud P."/>
            <person name="Haon M."/>
            <person name="Grisel S."/>
            <person name="Petersen M."/>
            <person name="Berrin J.G."/>
            <person name="Delaux P.M."/>
            <person name="Dal Grande F."/>
            <person name="Keller J."/>
        </authorList>
    </citation>
    <scope>NUCLEOTIDE SEQUENCE [LARGE SCALE GENOMIC DNA]</scope>
    <source>
        <strain evidence="6 7">SAG 2145</strain>
    </source>
</reference>
<feature type="region of interest" description="Disordered" evidence="5">
    <location>
        <begin position="74"/>
        <end position="109"/>
    </location>
</feature>